<comment type="caution">
    <text evidence="2">The sequence shown here is derived from an EMBL/GenBank/DDBJ whole genome shotgun (WGS) entry which is preliminary data.</text>
</comment>
<gene>
    <name evidence="2" type="ORF">A2642_02345</name>
</gene>
<dbReference type="AlphaFoldDB" id="A0A1F6V5A6"/>
<evidence type="ECO:0000256" key="1">
    <source>
        <dbReference type="SAM" id="Phobius"/>
    </source>
</evidence>
<protein>
    <submittedName>
        <fullName evidence="2">Uncharacterized protein</fullName>
    </submittedName>
</protein>
<feature type="transmembrane region" description="Helical" evidence="1">
    <location>
        <begin position="118"/>
        <end position="139"/>
    </location>
</feature>
<dbReference type="Proteomes" id="UP000178700">
    <property type="component" value="Unassembled WGS sequence"/>
</dbReference>
<feature type="transmembrane region" description="Helical" evidence="1">
    <location>
        <begin position="182"/>
        <end position="208"/>
    </location>
</feature>
<keyword evidence="1" id="KW-0472">Membrane</keyword>
<evidence type="ECO:0000313" key="2">
    <source>
        <dbReference type="EMBL" id="OGI64802.1"/>
    </source>
</evidence>
<dbReference type="EMBL" id="MFTJ01000037">
    <property type="protein sequence ID" value="OGI64802.1"/>
    <property type="molecule type" value="Genomic_DNA"/>
</dbReference>
<accession>A0A1F6V5A6</accession>
<sequence length="268" mass="28570">MKKYTLLVLILIVLVGVFSPIAQVSATETYADCVSRYMAQGFTDTEAANSCKNIVGASTPADACADIEGIGNIICQIHKILNLIIPALIALAVIYFILGVVQYVIRDSEEAKKKGKDHIIYGIIGLAIVVGLWGVVGLLQNSFGLGGGSPPALTTPTESDGTTSICPPGSLFLEDNPKLQDLLEYATCIIFKSVVPLIFALAVAMFVWGVTKYVINSSDEAKKEKGRQFMLWGVIALAVMFSIWGLVGIFGATVGIDSVIIPQVQPKS</sequence>
<organism evidence="2 3">
    <name type="scientific">Candidatus Nomurabacteria bacterium RIFCSPHIGHO2_01_FULL_39_10</name>
    <dbReference type="NCBI Taxonomy" id="1801733"/>
    <lineage>
        <taxon>Bacteria</taxon>
        <taxon>Candidatus Nomuraibacteriota</taxon>
    </lineage>
</organism>
<dbReference type="InterPro" id="IPR043993">
    <property type="entry name" value="T4SS_pilin"/>
</dbReference>
<keyword evidence="1" id="KW-0812">Transmembrane</keyword>
<reference evidence="2 3" key="1">
    <citation type="journal article" date="2016" name="Nat. Commun.">
        <title>Thousands of microbial genomes shed light on interconnected biogeochemical processes in an aquifer system.</title>
        <authorList>
            <person name="Anantharaman K."/>
            <person name="Brown C.T."/>
            <person name="Hug L.A."/>
            <person name="Sharon I."/>
            <person name="Castelle C.J."/>
            <person name="Probst A.J."/>
            <person name="Thomas B.C."/>
            <person name="Singh A."/>
            <person name="Wilkins M.J."/>
            <person name="Karaoz U."/>
            <person name="Brodie E.L."/>
            <person name="Williams K.H."/>
            <person name="Hubbard S.S."/>
            <person name="Banfield J.F."/>
        </authorList>
    </citation>
    <scope>NUCLEOTIDE SEQUENCE [LARGE SCALE GENOMIC DNA]</scope>
</reference>
<keyword evidence="1" id="KW-1133">Transmembrane helix</keyword>
<evidence type="ECO:0000313" key="3">
    <source>
        <dbReference type="Proteomes" id="UP000178700"/>
    </source>
</evidence>
<feature type="transmembrane region" description="Helical" evidence="1">
    <location>
        <begin position="83"/>
        <end position="106"/>
    </location>
</feature>
<dbReference type="Pfam" id="PF18895">
    <property type="entry name" value="T4SS_pilin"/>
    <property type="match status" value="2"/>
</dbReference>
<name>A0A1F6V5A6_9BACT</name>
<proteinExistence type="predicted"/>
<feature type="transmembrane region" description="Helical" evidence="1">
    <location>
        <begin position="229"/>
        <end position="256"/>
    </location>
</feature>